<dbReference type="EMBL" id="UGLC01000002">
    <property type="protein sequence ID" value="STT55340.1"/>
    <property type="molecule type" value="Genomic_DNA"/>
</dbReference>
<accession>A0A377WKH3</accession>
<name>A0A377WKH3_KLEPN</name>
<proteinExistence type="predicted"/>
<protein>
    <submittedName>
        <fullName evidence="1">Protein of uncharacterized function (DUF2857)</fullName>
    </submittedName>
</protein>
<organism evidence="1 2">
    <name type="scientific">Klebsiella pneumoniae</name>
    <dbReference type="NCBI Taxonomy" id="573"/>
    <lineage>
        <taxon>Bacteria</taxon>
        <taxon>Pseudomonadati</taxon>
        <taxon>Pseudomonadota</taxon>
        <taxon>Gammaproteobacteria</taxon>
        <taxon>Enterobacterales</taxon>
        <taxon>Enterobacteriaceae</taxon>
        <taxon>Klebsiella/Raoultella group</taxon>
        <taxon>Klebsiella</taxon>
        <taxon>Klebsiella pneumoniae complex</taxon>
    </lineage>
</organism>
<evidence type="ECO:0000313" key="1">
    <source>
        <dbReference type="EMBL" id="STT55340.1"/>
    </source>
</evidence>
<gene>
    <name evidence="1" type="ORF">NCTC8849_03949</name>
</gene>
<reference evidence="1 2" key="1">
    <citation type="submission" date="2018-06" db="EMBL/GenBank/DDBJ databases">
        <authorList>
            <consortium name="Pathogen Informatics"/>
            <person name="Doyle S."/>
        </authorList>
    </citation>
    <scope>NUCLEOTIDE SEQUENCE [LARGE SCALE GENOMIC DNA]</scope>
    <source>
        <strain evidence="1 2">NCTC8849</strain>
    </source>
</reference>
<evidence type="ECO:0000313" key="2">
    <source>
        <dbReference type="Proteomes" id="UP000254799"/>
    </source>
</evidence>
<sequence>MLPSLNHIILTVALQALREGNIHHCETMGFTYDEMNLLGCLSINDLITLSQAPLPLVDITIRHDVLQKLLASSHEENRRQEQLNRAVRLGGSIALMNRYFGVGSRETCARRRLLGVSVPNGRTPIPDEETDAAIWHQWQKYRVENIDSPEALGRHDAGYRKPFIVYCPLADRCLELHHALRKKEHGKENTTCQMKSIAIRRLMNGA</sequence>
<dbReference type="Pfam" id="PF11198">
    <property type="entry name" value="DUF2857"/>
    <property type="match status" value="1"/>
</dbReference>
<dbReference type="AlphaFoldDB" id="A0A377WKH3"/>
<dbReference type="Proteomes" id="UP000254799">
    <property type="component" value="Unassembled WGS sequence"/>
</dbReference>
<dbReference type="InterPro" id="IPR021364">
    <property type="entry name" value="DUF2857"/>
</dbReference>